<dbReference type="KEGG" id="chv:CHELV3228_1317"/>
<protein>
    <submittedName>
        <fullName evidence="3">Cbb3-type cytochrome oxidase assembly protein CcoS</fullName>
    </submittedName>
</protein>
<evidence type="ECO:0000313" key="4">
    <source>
        <dbReference type="Proteomes" id="UP000306813"/>
    </source>
</evidence>
<keyword evidence="2" id="KW-0560">Oxidoreductase</keyword>
<comment type="caution">
    <text evidence="3">The sequence shown here is derived from an EMBL/GenBank/DDBJ whole genome shotgun (WGS) entry which is preliminary data.</text>
</comment>
<organism evidence="3 4">
    <name type="scientific">Campylobacter helveticus</name>
    <dbReference type="NCBI Taxonomy" id="28898"/>
    <lineage>
        <taxon>Bacteria</taxon>
        <taxon>Pseudomonadati</taxon>
        <taxon>Campylobacterota</taxon>
        <taxon>Epsilonproteobacteria</taxon>
        <taxon>Campylobacterales</taxon>
        <taxon>Campylobacteraceae</taxon>
        <taxon>Campylobacter</taxon>
    </lineage>
</organism>
<dbReference type="Pfam" id="PF13738">
    <property type="entry name" value="Pyr_redox_3"/>
    <property type="match status" value="1"/>
</dbReference>
<dbReference type="RefSeq" id="WP_082200248.1">
    <property type="nucleotide sequence ID" value="NZ_CP020478.1"/>
</dbReference>
<gene>
    <name evidence="3" type="ORF">FDW42_04830</name>
</gene>
<dbReference type="EMBL" id="VDBS01000036">
    <property type="protein sequence ID" value="TNB57586.1"/>
    <property type="molecule type" value="Genomic_DNA"/>
</dbReference>
<name>A0AAX2UKI8_9BACT</name>
<sequence>MKKLDLIIIGAGPTGIACAVEAKLKNKKLLLLEKTSLICQTLVQYYKDGKRVDKAYKGCEGTNYGHIPFEDGTKESTIACFEEALKTHNIEVEFNSEVESVKKQDEGFIVQTAKESYLCNNIIIAIGRMGKPNKPDYKLPMTLTKMINFNANSVLGNEKILVVGGGNSAAEYAVDLANNNKITLCYRKKEFTRLNDINLSDIMEAGNLGKVELKLGVDISEVLDENGKAKVCFNDGSIELYDRIIYAIGGSTPLDFLQKCGVNVDDKGVPLMDANKQTNVSGIFVAGDIATKNGASIVTGLNDAFRIVEHLR</sequence>
<dbReference type="AlphaFoldDB" id="A0AAX2UKI8"/>
<dbReference type="PROSITE" id="PS51257">
    <property type="entry name" value="PROKAR_LIPOPROTEIN"/>
    <property type="match status" value="1"/>
</dbReference>
<dbReference type="PRINTS" id="PR00469">
    <property type="entry name" value="PNDRDTASEII"/>
</dbReference>
<dbReference type="Proteomes" id="UP000306813">
    <property type="component" value="Unassembled WGS sequence"/>
</dbReference>
<evidence type="ECO:0000256" key="2">
    <source>
        <dbReference type="ARBA" id="ARBA00023002"/>
    </source>
</evidence>
<dbReference type="Gene3D" id="3.50.50.60">
    <property type="entry name" value="FAD/NAD(P)-binding domain"/>
    <property type="match status" value="2"/>
</dbReference>
<keyword evidence="1" id="KW-0285">Flavoprotein</keyword>
<evidence type="ECO:0000313" key="3">
    <source>
        <dbReference type="EMBL" id="TNB57586.1"/>
    </source>
</evidence>
<dbReference type="PRINTS" id="PR00368">
    <property type="entry name" value="FADPNR"/>
</dbReference>
<dbReference type="GeneID" id="52037222"/>
<dbReference type="SUPFAM" id="SSF51905">
    <property type="entry name" value="FAD/NAD(P)-binding domain"/>
    <property type="match status" value="1"/>
</dbReference>
<evidence type="ECO:0000256" key="1">
    <source>
        <dbReference type="ARBA" id="ARBA00022630"/>
    </source>
</evidence>
<reference evidence="3 4" key="1">
    <citation type="submission" date="2019-05" db="EMBL/GenBank/DDBJ databases">
        <title>Draft genomes of eight strains of Campylobacter helveticus isolated from cats and a dog in New Zealand.</title>
        <authorList>
            <person name="Bojanic K."/>
            <person name="Midwinter A.C."/>
            <person name="Biggs P.J."/>
            <person name="Acke E."/>
            <person name="Cornelius A.J."/>
            <person name="Marshall J.C."/>
        </authorList>
    </citation>
    <scope>NUCLEOTIDE SEQUENCE [LARGE SCALE GENOMIC DNA]</scope>
    <source>
        <strain evidence="3 4">ACP123b</strain>
    </source>
</reference>
<dbReference type="GO" id="GO:0016491">
    <property type="term" value="F:oxidoreductase activity"/>
    <property type="evidence" value="ECO:0007669"/>
    <property type="project" value="UniProtKB-KW"/>
</dbReference>
<dbReference type="PANTHER" id="PTHR48105">
    <property type="entry name" value="THIOREDOXIN REDUCTASE 1-RELATED-RELATED"/>
    <property type="match status" value="1"/>
</dbReference>
<accession>A0AAX2UKI8</accession>
<dbReference type="InterPro" id="IPR036188">
    <property type="entry name" value="FAD/NAD-bd_sf"/>
</dbReference>
<dbReference type="InterPro" id="IPR050097">
    <property type="entry name" value="Ferredoxin-NADP_redctase_2"/>
</dbReference>
<proteinExistence type="predicted"/>